<accession>A0A834BWU1</accession>
<evidence type="ECO:0000256" key="1">
    <source>
        <dbReference type="SAM" id="MobiDB-lite"/>
    </source>
</evidence>
<organism evidence="2 3">
    <name type="scientific">Oryzias melastigma</name>
    <name type="common">Marine medaka</name>
    <dbReference type="NCBI Taxonomy" id="30732"/>
    <lineage>
        <taxon>Eukaryota</taxon>
        <taxon>Metazoa</taxon>
        <taxon>Chordata</taxon>
        <taxon>Craniata</taxon>
        <taxon>Vertebrata</taxon>
        <taxon>Euteleostomi</taxon>
        <taxon>Actinopterygii</taxon>
        <taxon>Neopterygii</taxon>
        <taxon>Teleostei</taxon>
        <taxon>Neoteleostei</taxon>
        <taxon>Acanthomorphata</taxon>
        <taxon>Ovalentaria</taxon>
        <taxon>Atherinomorphae</taxon>
        <taxon>Beloniformes</taxon>
        <taxon>Adrianichthyidae</taxon>
        <taxon>Oryziinae</taxon>
        <taxon>Oryzias</taxon>
    </lineage>
</organism>
<dbReference type="EMBL" id="WKFB01000897">
    <property type="protein sequence ID" value="KAF6716949.1"/>
    <property type="molecule type" value="Genomic_DNA"/>
</dbReference>
<gene>
    <name evidence="2" type="ORF">FQA47_002676</name>
</gene>
<evidence type="ECO:0000313" key="3">
    <source>
        <dbReference type="Proteomes" id="UP000646548"/>
    </source>
</evidence>
<protein>
    <submittedName>
        <fullName evidence="2">Uncharacterized protein</fullName>
    </submittedName>
</protein>
<feature type="compositionally biased region" description="Polar residues" evidence="1">
    <location>
        <begin position="1"/>
        <end position="11"/>
    </location>
</feature>
<comment type="caution">
    <text evidence="2">The sequence shown here is derived from an EMBL/GenBank/DDBJ whole genome shotgun (WGS) entry which is preliminary data.</text>
</comment>
<reference evidence="2" key="1">
    <citation type="journal article" name="BMC Genomics">
        <title>Long-read sequencing and de novo genome assembly of marine medaka (Oryzias melastigma).</title>
        <authorList>
            <person name="Liang P."/>
            <person name="Saqib H.S.A."/>
            <person name="Ni X."/>
            <person name="Shen Y."/>
        </authorList>
    </citation>
    <scope>NUCLEOTIDE SEQUENCE</scope>
    <source>
        <strain evidence="2">Bigg-433</strain>
    </source>
</reference>
<name>A0A834BWU1_ORYME</name>
<dbReference type="Proteomes" id="UP000646548">
    <property type="component" value="Unassembled WGS sequence"/>
</dbReference>
<proteinExistence type="predicted"/>
<dbReference type="AlphaFoldDB" id="A0A834BWU1"/>
<feature type="compositionally biased region" description="Polar residues" evidence="1">
    <location>
        <begin position="69"/>
        <end position="81"/>
    </location>
</feature>
<sequence length="149" mass="17065">MYSFTSEIRSQPPTPRTHRGKRGGLLSFFLRGRKRRSEPRRQRGLSSSSPDVRLVTATPLGSLEPRWTPETSSPEGLESSPTHAGTRLIVFQQSCPPDVLYWHHLSFSRSSWESSVDGKTLKSGFLAVEQLLCGDCWWGVWWMFVEVWR</sequence>
<evidence type="ECO:0000313" key="2">
    <source>
        <dbReference type="EMBL" id="KAF6716949.1"/>
    </source>
</evidence>
<feature type="region of interest" description="Disordered" evidence="1">
    <location>
        <begin position="1"/>
        <end position="81"/>
    </location>
</feature>